<feature type="compositionally biased region" description="Polar residues" evidence="7">
    <location>
        <begin position="457"/>
        <end position="472"/>
    </location>
</feature>
<keyword evidence="3 5" id="KW-0371">Homeobox</keyword>
<protein>
    <submittedName>
        <fullName evidence="9">Homeobox-leucine zipper protein-like protein</fullName>
    </submittedName>
</protein>
<keyword evidence="4 5" id="KW-0539">Nucleus</keyword>
<organism evidence="9 10">
    <name type="scientific">Hapsidospora chrysogenum (strain ATCC 11550 / CBS 779.69 / DSM 880 / IAM 14645 / JCM 23072 / IMI 49137)</name>
    <name type="common">Acremonium chrysogenum</name>
    <dbReference type="NCBI Taxonomy" id="857340"/>
    <lineage>
        <taxon>Eukaryota</taxon>
        <taxon>Fungi</taxon>
        <taxon>Dikarya</taxon>
        <taxon>Ascomycota</taxon>
        <taxon>Pezizomycotina</taxon>
        <taxon>Sordariomycetes</taxon>
        <taxon>Hypocreomycetidae</taxon>
        <taxon>Hypocreales</taxon>
        <taxon>Bionectriaceae</taxon>
        <taxon>Hapsidospora</taxon>
    </lineage>
</organism>
<evidence type="ECO:0000256" key="5">
    <source>
        <dbReference type="PROSITE-ProRule" id="PRU00108"/>
    </source>
</evidence>
<gene>
    <name evidence="9" type="ORF">ACRE_015640</name>
</gene>
<evidence type="ECO:0000256" key="1">
    <source>
        <dbReference type="ARBA" id="ARBA00004123"/>
    </source>
</evidence>
<feature type="region of interest" description="Disordered" evidence="7">
    <location>
        <begin position="1"/>
        <end position="129"/>
    </location>
</feature>
<comment type="caution">
    <text evidence="9">The sequence shown here is derived from an EMBL/GenBank/DDBJ whole genome shotgun (WGS) entry which is preliminary data.</text>
</comment>
<feature type="DNA-binding region" description="Homeobox" evidence="5">
    <location>
        <begin position="129"/>
        <end position="189"/>
    </location>
</feature>
<dbReference type="EMBL" id="JPKY01000008">
    <property type="protein sequence ID" value="KFH47645.1"/>
    <property type="molecule type" value="Genomic_DNA"/>
</dbReference>
<evidence type="ECO:0000256" key="4">
    <source>
        <dbReference type="ARBA" id="ARBA00023242"/>
    </source>
</evidence>
<feature type="compositionally biased region" description="Basic and acidic residues" evidence="7">
    <location>
        <begin position="1"/>
        <end position="16"/>
    </location>
</feature>
<feature type="compositionally biased region" description="Polar residues" evidence="7">
    <location>
        <begin position="413"/>
        <end position="427"/>
    </location>
</feature>
<dbReference type="AlphaFoldDB" id="A0A086TE63"/>
<dbReference type="STRING" id="857340.A0A086TE63"/>
<feature type="region of interest" description="Disordered" evidence="7">
    <location>
        <begin position="344"/>
        <end position="435"/>
    </location>
</feature>
<dbReference type="GO" id="GO:0000981">
    <property type="term" value="F:DNA-binding transcription factor activity, RNA polymerase II-specific"/>
    <property type="evidence" value="ECO:0007669"/>
    <property type="project" value="TreeGrafter"/>
</dbReference>
<keyword evidence="10" id="KW-1185">Reference proteome</keyword>
<dbReference type="SUPFAM" id="SSF46689">
    <property type="entry name" value="Homeodomain-like"/>
    <property type="match status" value="1"/>
</dbReference>
<evidence type="ECO:0000256" key="3">
    <source>
        <dbReference type="ARBA" id="ARBA00023155"/>
    </source>
</evidence>
<dbReference type="SMART" id="SM00389">
    <property type="entry name" value="HOX"/>
    <property type="match status" value="1"/>
</dbReference>
<name>A0A086TE63_HAPC1</name>
<feature type="compositionally biased region" description="Low complexity" evidence="7">
    <location>
        <begin position="296"/>
        <end position="314"/>
    </location>
</feature>
<evidence type="ECO:0000256" key="2">
    <source>
        <dbReference type="ARBA" id="ARBA00023125"/>
    </source>
</evidence>
<dbReference type="CDD" id="cd00086">
    <property type="entry name" value="homeodomain"/>
    <property type="match status" value="1"/>
</dbReference>
<comment type="subcellular location">
    <subcellularLocation>
        <location evidence="1 5 6">Nucleus</location>
    </subcellularLocation>
</comment>
<dbReference type="Proteomes" id="UP000029964">
    <property type="component" value="Unassembled WGS sequence"/>
</dbReference>
<feature type="compositionally biased region" description="Polar residues" evidence="7">
    <location>
        <begin position="373"/>
        <end position="398"/>
    </location>
</feature>
<accession>A0A086TE63</accession>
<dbReference type="Pfam" id="PF00046">
    <property type="entry name" value="Homeodomain"/>
    <property type="match status" value="1"/>
</dbReference>
<evidence type="ECO:0000256" key="6">
    <source>
        <dbReference type="RuleBase" id="RU000682"/>
    </source>
</evidence>
<feature type="domain" description="Homeobox" evidence="8">
    <location>
        <begin position="127"/>
        <end position="188"/>
    </location>
</feature>
<dbReference type="OrthoDB" id="6159439at2759"/>
<dbReference type="GO" id="GO:0005634">
    <property type="term" value="C:nucleus"/>
    <property type="evidence" value="ECO:0007669"/>
    <property type="project" value="UniProtKB-SubCell"/>
</dbReference>
<dbReference type="InterPro" id="IPR050453">
    <property type="entry name" value="LIM_Homeobox_TF"/>
</dbReference>
<dbReference type="GO" id="GO:0000977">
    <property type="term" value="F:RNA polymerase II transcription regulatory region sequence-specific DNA binding"/>
    <property type="evidence" value="ECO:0007669"/>
    <property type="project" value="TreeGrafter"/>
</dbReference>
<dbReference type="PANTHER" id="PTHR24208:SF166">
    <property type="entry name" value="LIM HOMEOBOX TRANSCRIPTION FACTOR 1 ALPHA, ISOFORM B"/>
    <property type="match status" value="1"/>
</dbReference>
<feature type="compositionally biased region" description="Acidic residues" evidence="7">
    <location>
        <begin position="98"/>
        <end position="109"/>
    </location>
</feature>
<evidence type="ECO:0000313" key="10">
    <source>
        <dbReference type="Proteomes" id="UP000029964"/>
    </source>
</evidence>
<dbReference type="HOGENOM" id="CLU_017274_1_0_1"/>
<evidence type="ECO:0000256" key="7">
    <source>
        <dbReference type="SAM" id="MobiDB-lite"/>
    </source>
</evidence>
<feature type="region of interest" description="Disordered" evidence="7">
    <location>
        <begin position="296"/>
        <end position="326"/>
    </location>
</feature>
<feature type="region of interest" description="Disordered" evidence="7">
    <location>
        <begin position="453"/>
        <end position="472"/>
    </location>
</feature>
<feature type="compositionally biased region" description="Polar residues" evidence="7">
    <location>
        <begin position="516"/>
        <end position="542"/>
    </location>
</feature>
<feature type="region of interest" description="Disordered" evidence="7">
    <location>
        <begin position="486"/>
        <end position="605"/>
    </location>
</feature>
<dbReference type="InterPro" id="IPR001356">
    <property type="entry name" value="HD"/>
</dbReference>
<proteinExistence type="predicted"/>
<evidence type="ECO:0000313" key="9">
    <source>
        <dbReference type="EMBL" id="KFH47645.1"/>
    </source>
</evidence>
<evidence type="ECO:0000259" key="8">
    <source>
        <dbReference type="PROSITE" id="PS50071"/>
    </source>
</evidence>
<dbReference type="PROSITE" id="PS50071">
    <property type="entry name" value="HOMEOBOX_2"/>
    <property type="match status" value="1"/>
</dbReference>
<dbReference type="Gene3D" id="1.10.10.60">
    <property type="entry name" value="Homeodomain-like"/>
    <property type="match status" value="1"/>
</dbReference>
<keyword evidence="2 5" id="KW-0238">DNA-binding</keyword>
<feature type="compositionally biased region" description="Low complexity" evidence="7">
    <location>
        <begin position="399"/>
        <end position="412"/>
    </location>
</feature>
<dbReference type="InterPro" id="IPR009057">
    <property type="entry name" value="Homeodomain-like_sf"/>
</dbReference>
<sequence>MEEERAKREAQVKEEEPPTPYAHAFQVAGVGSRTSNSRGISEGHSSIDIAPEPLKASTNLGDGKPPLDTPNRVGESAEHWPDQCGPSAVEDQNLMMKDEEDDGIDEEDEGNRGNMNHPQTAAERSAARRKMKRFRLTHQQTRFLMSEFVKQPHPDAAHRERLSAEIPGLSPRQVQVWFQNRRAKIKRMGVEDRDRVIKMRAVPEDFDNIQALHSPYGAVNGLGAPLTSPPQMSQPFGSHLNRSLMVDVRRTDANSNLSPTGLTSAFEGVGFPSPGVSSSEMMSSLSATSSDRYTYSSQLSSFGSGSRGSTTAFSGGQGRFDHPLQMGQQGIRPLHSLHLRDSLTRQRADSMQGPLRTGLPWKDEATDYPGYQQGASNGSSTMPDHQQPMYQIGTSSNVDSGSYDSASYSGHSVQSPSGQDYSSLQPNSSSRPRLRASSATFPLNLDLRNQYRPPAQTALSPGQQTANRAVTSSTQYTSASIYTTSYPPAPLTAPLNVPQSRGTAARPDAFDHSEHQMNASSSSTGEFSRSAPGNTAMHTSAHTPMRDTFGGGPIAFGQDQERPGAYNEDLNESGIHHRKSSYTGHGAAIGERTSSPEAHRFNHSS</sequence>
<reference evidence="10" key="1">
    <citation type="journal article" date="2014" name="Genome Announc.">
        <title>Genome sequence and annotation of Acremonium chrysogenum, producer of the beta-lactam antibiotic cephalosporin C.</title>
        <authorList>
            <person name="Terfehr D."/>
            <person name="Dahlmann T.A."/>
            <person name="Specht T."/>
            <person name="Zadra I."/>
            <person name="Kuernsteiner H."/>
            <person name="Kueck U."/>
        </authorList>
    </citation>
    <scope>NUCLEOTIDE SEQUENCE [LARGE SCALE GENOMIC DNA]</scope>
    <source>
        <strain evidence="10">ATCC 11550 / CBS 779.69 / DSM 880 / IAM 14645 / JCM 23072 / IMI 49137</strain>
    </source>
</reference>
<dbReference type="PANTHER" id="PTHR24208">
    <property type="entry name" value="LIM/HOMEOBOX PROTEIN LHX"/>
    <property type="match status" value="1"/>
</dbReference>